<feature type="non-terminal residue" evidence="3">
    <location>
        <position position="104"/>
    </location>
</feature>
<sequence>MDGDRGEYRESPPAVGLGRVVACVWTRRIGGADQVFRVVPDGCVDVIWDGRDLYVAGPDTGPHLGGEPARDRPGGMRFRPGAAPPVLGVLAHALRDSRVPLEEL</sequence>
<proteinExistence type="predicted"/>
<dbReference type="Pfam" id="PF20240">
    <property type="entry name" value="DUF6597"/>
    <property type="match status" value="1"/>
</dbReference>
<reference evidence="4" key="1">
    <citation type="submission" date="2015-02" db="EMBL/GenBank/DDBJ databases">
        <title>Physiological reanalysis, assessment of diazotrophy, and genome sequences of multiple isolates of Streptomyces thermoautotrophicus.</title>
        <authorList>
            <person name="MacKellar D.C."/>
            <person name="Lieber L."/>
            <person name="Norman J."/>
            <person name="Bolger A."/>
            <person name="Tobin C."/>
            <person name="Murray J.W."/>
            <person name="Friesen M."/>
            <person name="Prell J."/>
        </authorList>
    </citation>
    <scope>NUCLEOTIDE SEQUENCE [LARGE SCALE GENOMIC DNA]</scope>
    <source>
        <strain evidence="4">UBT1</strain>
    </source>
</reference>
<organism evidence="3 4">
    <name type="scientific">Carbonactinospora thermoautotrophica</name>
    <dbReference type="NCBI Taxonomy" id="1469144"/>
    <lineage>
        <taxon>Bacteria</taxon>
        <taxon>Bacillati</taxon>
        <taxon>Actinomycetota</taxon>
        <taxon>Actinomycetes</taxon>
        <taxon>Kitasatosporales</taxon>
        <taxon>Carbonactinosporaceae</taxon>
        <taxon>Carbonactinospora</taxon>
    </lineage>
</organism>
<dbReference type="AlphaFoldDB" id="A0A132NFP3"/>
<feature type="region of interest" description="Disordered" evidence="1">
    <location>
        <begin position="58"/>
        <end position="78"/>
    </location>
</feature>
<evidence type="ECO:0000313" key="3">
    <source>
        <dbReference type="EMBL" id="KWX08921.1"/>
    </source>
</evidence>
<name>A0A132NFP3_9ACTN</name>
<protein>
    <recommendedName>
        <fullName evidence="2">DUF6597 domain-containing protein</fullName>
    </recommendedName>
</protein>
<evidence type="ECO:0000259" key="2">
    <source>
        <dbReference type="Pfam" id="PF20240"/>
    </source>
</evidence>
<evidence type="ECO:0000313" key="4">
    <source>
        <dbReference type="Proteomes" id="UP000070598"/>
    </source>
</evidence>
<feature type="domain" description="DUF6597" evidence="2">
    <location>
        <begin position="10"/>
        <end position="100"/>
    </location>
</feature>
<gene>
    <name evidence="3" type="ORF">TR74_12675</name>
</gene>
<evidence type="ECO:0000256" key="1">
    <source>
        <dbReference type="SAM" id="MobiDB-lite"/>
    </source>
</evidence>
<accession>A0A132NFP3</accession>
<dbReference type="RefSeq" id="WP_332835206.1">
    <property type="nucleotide sequence ID" value="NZ_JYIK01000919.1"/>
</dbReference>
<dbReference type="Proteomes" id="UP000070598">
    <property type="component" value="Unassembled WGS sequence"/>
</dbReference>
<dbReference type="InterPro" id="IPR046532">
    <property type="entry name" value="DUF6597"/>
</dbReference>
<dbReference type="EMBL" id="JYIK01000919">
    <property type="protein sequence ID" value="KWX08921.1"/>
    <property type="molecule type" value="Genomic_DNA"/>
</dbReference>
<comment type="caution">
    <text evidence="3">The sequence shown here is derived from an EMBL/GenBank/DDBJ whole genome shotgun (WGS) entry which is preliminary data.</text>
</comment>